<reference evidence="6" key="1">
    <citation type="journal article" date="2015" name="MBio">
        <title>Genome-Resolved Metagenomic Analysis Reveals Roles for Candidate Phyla and Other Microbial Community Members in Biogeochemical Transformations in Oil Reservoirs.</title>
        <authorList>
            <person name="Hu P."/>
            <person name="Tom L."/>
            <person name="Singh A."/>
            <person name="Thomas B.C."/>
            <person name="Baker B.J."/>
            <person name="Piceno Y.M."/>
            <person name="Andersen G.L."/>
            <person name="Banfield J.F."/>
        </authorList>
    </citation>
    <scope>NUCLEOTIDE SEQUENCE [LARGE SCALE GENOMIC DNA]</scope>
</reference>
<evidence type="ECO:0000256" key="1">
    <source>
        <dbReference type="ARBA" id="ARBA00022448"/>
    </source>
</evidence>
<dbReference type="InterPro" id="IPR003439">
    <property type="entry name" value="ABC_transporter-like_ATP-bd"/>
</dbReference>
<evidence type="ECO:0000256" key="3">
    <source>
        <dbReference type="ARBA" id="ARBA00022840"/>
    </source>
</evidence>
<proteinExistence type="predicted"/>
<evidence type="ECO:0000313" key="6">
    <source>
        <dbReference type="Proteomes" id="UP000054092"/>
    </source>
</evidence>
<keyword evidence="2" id="KW-0547">Nucleotide-binding</keyword>
<keyword evidence="1" id="KW-0813">Transport</keyword>
<accession>A0A124FYB2</accession>
<dbReference type="SUPFAM" id="SSF52540">
    <property type="entry name" value="P-loop containing nucleoside triphosphate hydrolases"/>
    <property type="match status" value="1"/>
</dbReference>
<dbReference type="InterPro" id="IPR027417">
    <property type="entry name" value="P-loop_NTPase"/>
</dbReference>
<evidence type="ECO:0000313" key="5">
    <source>
        <dbReference type="EMBL" id="KUK80652.1"/>
    </source>
</evidence>
<evidence type="ECO:0000259" key="4">
    <source>
        <dbReference type="PROSITE" id="PS50893"/>
    </source>
</evidence>
<protein>
    <submittedName>
        <fullName evidence="5">ABC-type multidrug transport system, ATPase component</fullName>
    </submittedName>
</protein>
<sequence>MLEEAIRVKNLKKSYGNFEAVKGIDLSLVPGKVNALLGPNGAGKTTTLKSILGLVHYSGEITILGEKIDVARERISFVPEDKSFYDNLTPEKAVKMCSMLMRNFSADKAAKQMKDFDLPMNKKISAFSHGMKTSTYLAIAMSQDADIFIFDEPTWGLDPLRRDEVLEMIKNLSLNGKTVLYTSHIIPEVEKIADVFSIMYKGEILYSGEMKGLDDRFALYSLPLKTEIDRNDFTAVVKEADALKVLTDNPKEIAKLKEIAGSKREEVSLESFFGTIVRGNKNVL</sequence>
<dbReference type="Pfam" id="PF00005">
    <property type="entry name" value="ABC_tran"/>
    <property type="match status" value="1"/>
</dbReference>
<dbReference type="SMART" id="SM00382">
    <property type="entry name" value="AAA"/>
    <property type="match status" value="1"/>
</dbReference>
<dbReference type="GO" id="GO:0005524">
    <property type="term" value="F:ATP binding"/>
    <property type="evidence" value="ECO:0007669"/>
    <property type="project" value="UniProtKB-KW"/>
</dbReference>
<gene>
    <name evidence="5" type="ORF">XD94_0849</name>
</gene>
<dbReference type="AlphaFoldDB" id="A0A124FYB2"/>
<dbReference type="CDD" id="cd03230">
    <property type="entry name" value="ABC_DR_subfamily_A"/>
    <property type="match status" value="1"/>
</dbReference>
<dbReference type="PROSITE" id="PS50893">
    <property type="entry name" value="ABC_TRANSPORTER_2"/>
    <property type="match status" value="1"/>
</dbReference>
<dbReference type="InterPro" id="IPR003593">
    <property type="entry name" value="AAA+_ATPase"/>
</dbReference>
<dbReference type="Gene3D" id="3.40.50.300">
    <property type="entry name" value="P-loop containing nucleotide triphosphate hydrolases"/>
    <property type="match status" value="1"/>
</dbReference>
<dbReference type="EMBL" id="LGGP01000127">
    <property type="protein sequence ID" value="KUK80652.1"/>
    <property type="molecule type" value="Genomic_DNA"/>
</dbReference>
<comment type="caution">
    <text evidence="5">The sequence shown here is derived from an EMBL/GenBank/DDBJ whole genome shotgun (WGS) entry which is preliminary data.</text>
</comment>
<organism evidence="5 6">
    <name type="scientific">Mesotoga prima</name>
    <dbReference type="NCBI Taxonomy" id="1184387"/>
    <lineage>
        <taxon>Bacteria</taxon>
        <taxon>Thermotogati</taxon>
        <taxon>Thermotogota</taxon>
        <taxon>Thermotogae</taxon>
        <taxon>Kosmotogales</taxon>
        <taxon>Kosmotogaceae</taxon>
        <taxon>Mesotoga</taxon>
    </lineage>
</organism>
<keyword evidence="3" id="KW-0067">ATP-binding</keyword>
<evidence type="ECO:0000256" key="2">
    <source>
        <dbReference type="ARBA" id="ARBA00022741"/>
    </source>
</evidence>
<dbReference type="PANTHER" id="PTHR42939">
    <property type="entry name" value="ABC TRANSPORTER ATP-BINDING PROTEIN ALBC-RELATED"/>
    <property type="match status" value="1"/>
</dbReference>
<dbReference type="PATRIC" id="fig|1184387.3.peg.1241"/>
<dbReference type="GO" id="GO:0016887">
    <property type="term" value="F:ATP hydrolysis activity"/>
    <property type="evidence" value="ECO:0007669"/>
    <property type="project" value="InterPro"/>
</dbReference>
<dbReference type="Proteomes" id="UP000054092">
    <property type="component" value="Unassembled WGS sequence"/>
</dbReference>
<dbReference type="PANTHER" id="PTHR42939:SF1">
    <property type="entry name" value="ABC TRANSPORTER ATP-BINDING PROTEIN ALBC-RELATED"/>
    <property type="match status" value="1"/>
</dbReference>
<dbReference type="InterPro" id="IPR051782">
    <property type="entry name" value="ABC_Transporter_VariousFunc"/>
</dbReference>
<feature type="domain" description="ABC transporter" evidence="4">
    <location>
        <begin position="6"/>
        <end position="226"/>
    </location>
</feature>
<name>A0A124FYB2_9BACT</name>